<feature type="region of interest" description="Disordered" evidence="1">
    <location>
        <begin position="65"/>
        <end position="151"/>
    </location>
</feature>
<evidence type="ECO:0000313" key="2">
    <source>
        <dbReference type="EMBL" id="CAL1381000.1"/>
    </source>
</evidence>
<sequence>MVYLMRYQEHVGTRNMEEHRMLNGLSYYYRVIGERLKEELYLTKKAQLERATLEADIHELACNNEKTANKSSGNALETANMSRQTPMPTLNNEKDQGQPSTVIPQPEGEEGNKSDADSGFIDSKNEVSDDEFDIDDLAGGGGNHHFPIDDVLPEDVDTYCVDSD</sequence>
<dbReference type="Proteomes" id="UP001497516">
    <property type="component" value="Chromosome 4"/>
</dbReference>
<evidence type="ECO:0000256" key="1">
    <source>
        <dbReference type="SAM" id="MobiDB-lite"/>
    </source>
</evidence>
<accession>A0AAV2E563</accession>
<dbReference type="EMBL" id="OZ034817">
    <property type="protein sequence ID" value="CAL1381000.1"/>
    <property type="molecule type" value="Genomic_DNA"/>
</dbReference>
<feature type="compositionally biased region" description="Polar residues" evidence="1">
    <location>
        <begin position="65"/>
        <end position="103"/>
    </location>
</feature>
<dbReference type="AlphaFoldDB" id="A0AAV2E563"/>
<name>A0AAV2E563_9ROSI</name>
<organism evidence="2 3">
    <name type="scientific">Linum trigynum</name>
    <dbReference type="NCBI Taxonomy" id="586398"/>
    <lineage>
        <taxon>Eukaryota</taxon>
        <taxon>Viridiplantae</taxon>
        <taxon>Streptophyta</taxon>
        <taxon>Embryophyta</taxon>
        <taxon>Tracheophyta</taxon>
        <taxon>Spermatophyta</taxon>
        <taxon>Magnoliopsida</taxon>
        <taxon>eudicotyledons</taxon>
        <taxon>Gunneridae</taxon>
        <taxon>Pentapetalae</taxon>
        <taxon>rosids</taxon>
        <taxon>fabids</taxon>
        <taxon>Malpighiales</taxon>
        <taxon>Linaceae</taxon>
        <taxon>Linum</taxon>
    </lineage>
</organism>
<keyword evidence="3" id="KW-1185">Reference proteome</keyword>
<evidence type="ECO:0000313" key="3">
    <source>
        <dbReference type="Proteomes" id="UP001497516"/>
    </source>
</evidence>
<gene>
    <name evidence="2" type="ORF">LTRI10_LOCUS22409</name>
</gene>
<proteinExistence type="predicted"/>
<protein>
    <submittedName>
        <fullName evidence="2">Uncharacterized protein</fullName>
    </submittedName>
</protein>
<reference evidence="2 3" key="1">
    <citation type="submission" date="2024-04" db="EMBL/GenBank/DDBJ databases">
        <authorList>
            <person name="Fracassetti M."/>
        </authorList>
    </citation>
    <scope>NUCLEOTIDE SEQUENCE [LARGE SCALE GENOMIC DNA]</scope>
</reference>